<dbReference type="InterPro" id="IPR049303">
    <property type="entry name" value="Glyco_hydro_109_C"/>
</dbReference>
<dbReference type="EMBL" id="QRDZ01000019">
    <property type="protein sequence ID" value="RED65480.1"/>
    <property type="molecule type" value="Genomic_DNA"/>
</dbReference>
<dbReference type="GO" id="GO:0016491">
    <property type="term" value="F:oxidoreductase activity"/>
    <property type="evidence" value="ECO:0007669"/>
    <property type="project" value="UniProtKB-KW"/>
</dbReference>
<evidence type="ECO:0000256" key="2">
    <source>
        <dbReference type="ARBA" id="ARBA00009329"/>
    </source>
</evidence>
<name>A0A3D9IUN4_9BACL</name>
<evidence type="ECO:0000313" key="8">
    <source>
        <dbReference type="EMBL" id="RED65480.1"/>
    </source>
</evidence>
<dbReference type="SUPFAM" id="SSF51735">
    <property type="entry name" value="NAD(P)-binding Rossmann-fold domains"/>
    <property type="match status" value="1"/>
</dbReference>
<sequence length="401" mass="44596">MVNRVRMAVVGGQRGGAFGNVLASMADAIELVAVCDLNPLVLAHWQSKYPGIATFDSYEKLLDSPMVDAVFLATPMLIHARQAIQALRAGKHVLSEVIAAHTIEDGWELIETVEQTGLTYMLAENYIFTRENMMVQQLAHAGEFGEITYAECGYIHDCRSIFHHDDGRLTWRGEYIRDYNGAPYPTHSLGPVVKWLGLGEEGGDDFEELVSLSSNSRASVDYFCERFGVEHPGAQAGFWQQGDTSSTLIRTKRGVLISLRVDLQSSRPHNMVHYGLQGTKGAYMGPRFDGESPVIWLENESAEDKGEAEWKSLWACAPKWEHPHWQQWSDEAMAAGHGGGDLFVMKEFVAAVQGHRKPVVDVYDAVMWSSVFPLSMKSVAAGGAPVRFVDYRQNRLKTSIK</sequence>
<evidence type="ECO:0000256" key="3">
    <source>
        <dbReference type="ARBA" id="ARBA00022801"/>
    </source>
</evidence>
<feature type="domain" description="Gfo/Idh/MocA-like oxidoreductase N-terminal" evidence="6">
    <location>
        <begin position="6"/>
        <end position="122"/>
    </location>
</feature>
<proteinExistence type="inferred from homology"/>
<evidence type="ECO:0000256" key="1">
    <source>
        <dbReference type="ARBA" id="ARBA00001911"/>
    </source>
</evidence>
<comment type="caution">
    <text evidence="8">The sequence shown here is derived from an EMBL/GenBank/DDBJ whole genome shotgun (WGS) entry which is preliminary data.</text>
</comment>
<comment type="cofactor">
    <cofactor evidence="1">
        <name>NAD(+)</name>
        <dbReference type="ChEBI" id="CHEBI:57540"/>
    </cofactor>
</comment>
<keyword evidence="5" id="KW-0326">Glycosidase</keyword>
<evidence type="ECO:0000256" key="4">
    <source>
        <dbReference type="ARBA" id="ARBA00023002"/>
    </source>
</evidence>
<protein>
    <submittedName>
        <fullName evidence="8">Putative dehydrogenase</fullName>
    </submittedName>
</protein>
<dbReference type="RefSeq" id="WP_181917871.1">
    <property type="nucleotide sequence ID" value="NZ_QRDZ01000019.1"/>
</dbReference>
<feature type="domain" description="Glycosyl hydrolase 109 C-terminal" evidence="7">
    <location>
        <begin position="133"/>
        <end position="304"/>
    </location>
</feature>
<keyword evidence="4" id="KW-0560">Oxidoreductase</keyword>
<reference evidence="8 9" key="1">
    <citation type="submission" date="2018-07" db="EMBL/GenBank/DDBJ databases">
        <title>Genomic Encyclopedia of Type Strains, Phase III (KMG-III): the genomes of soil and plant-associated and newly described type strains.</title>
        <authorList>
            <person name="Whitman W."/>
        </authorList>
    </citation>
    <scope>NUCLEOTIDE SEQUENCE [LARGE SCALE GENOMIC DNA]</scope>
    <source>
        <strain evidence="8 9">CECT 7287</strain>
    </source>
</reference>
<evidence type="ECO:0000259" key="6">
    <source>
        <dbReference type="Pfam" id="PF01408"/>
    </source>
</evidence>
<gene>
    <name evidence="8" type="ORF">DFP98_119120</name>
</gene>
<dbReference type="Pfam" id="PF01408">
    <property type="entry name" value="GFO_IDH_MocA"/>
    <property type="match status" value="1"/>
</dbReference>
<dbReference type="AlphaFoldDB" id="A0A3D9IUN4"/>
<accession>A0A3D9IUN4</accession>
<evidence type="ECO:0000259" key="7">
    <source>
        <dbReference type="Pfam" id="PF21252"/>
    </source>
</evidence>
<dbReference type="InterPro" id="IPR000683">
    <property type="entry name" value="Gfo/Idh/MocA-like_OxRdtase_N"/>
</dbReference>
<comment type="similarity">
    <text evidence="2">Belongs to the Gfo/Idh/MocA family. Glycosyl hydrolase 109 subfamily.</text>
</comment>
<dbReference type="GO" id="GO:0016798">
    <property type="term" value="F:hydrolase activity, acting on glycosyl bonds"/>
    <property type="evidence" value="ECO:0007669"/>
    <property type="project" value="UniProtKB-KW"/>
</dbReference>
<organism evidence="8 9">
    <name type="scientific">Cohnella phaseoli</name>
    <dbReference type="NCBI Taxonomy" id="456490"/>
    <lineage>
        <taxon>Bacteria</taxon>
        <taxon>Bacillati</taxon>
        <taxon>Bacillota</taxon>
        <taxon>Bacilli</taxon>
        <taxon>Bacillales</taxon>
        <taxon>Paenibacillaceae</taxon>
        <taxon>Cohnella</taxon>
    </lineage>
</organism>
<evidence type="ECO:0000313" key="9">
    <source>
        <dbReference type="Proteomes" id="UP000256977"/>
    </source>
</evidence>
<dbReference type="Gene3D" id="3.40.50.720">
    <property type="entry name" value="NAD(P)-binding Rossmann-like Domain"/>
    <property type="match status" value="1"/>
</dbReference>
<dbReference type="Gene3D" id="3.30.360.10">
    <property type="entry name" value="Dihydrodipicolinate Reductase, domain 2"/>
    <property type="match status" value="1"/>
</dbReference>
<dbReference type="GO" id="GO:0000166">
    <property type="term" value="F:nucleotide binding"/>
    <property type="evidence" value="ECO:0007669"/>
    <property type="project" value="InterPro"/>
</dbReference>
<dbReference type="Proteomes" id="UP000256977">
    <property type="component" value="Unassembled WGS sequence"/>
</dbReference>
<dbReference type="InterPro" id="IPR050463">
    <property type="entry name" value="Gfo/Idh/MocA_oxidrdct_glycsds"/>
</dbReference>
<keyword evidence="9" id="KW-1185">Reference proteome</keyword>
<dbReference type="PANTHER" id="PTHR43818">
    <property type="entry name" value="BCDNA.GH03377"/>
    <property type="match status" value="1"/>
</dbReference>
<evidence type="ECO:0000256" key="5">
    <source>
        <dbReference type="ARBA" id="ARBA00023295"/>
    </source>
</evidence>
<keyword evidence="3" id="KW-0378">Hydrolase</keyword>
<dbReference type="Pfam" id="PF21252">
    <property type="entry name" value="Glyco_hydro_109_C"/>
    <property type="match status" value="1"/>
</dbReference>
<dbReference type="PANTHER" id="PTHR43818:SF11">
    <property type="entry name" value="BCDNA.GH03377"/>
    <property type="match status" value="1"/>
</dbReference>
<dbReference type="InterPro" id="IPR036291">
    <property type="entry name" value="NAD(P)-bd_dom_sf"/>
</dbReference>